<keyword evidence="5 6" id="KW-0560">Oxidoreductase</keyword>
<dbReference type="Pfam" id="PF07992">
    <property type="entry name" value="Pyr_redox_2"/>
    <property type="match status" value="1"/>
</dbReference>
<feature type="binding site" evidence="6">
    <location>
        <position position="290"/>
    </location>
    <ligand>
        <name>FAD</name>
        <dbReference type="ChEBI" id="CHEBI:57692"/>
    </ligand>
</feature>
<dbReference type="SUPFAM" id="SSF51905">
    <property type="entry name" value="FAD/NAD(P)-binding domain"/>
    <property type="match status" value="1"/>
</dbReference>
<feature type="binding site" evidence="6">
    <location>
        <position position="48"/>
    </location>
    <ligand>
        <name>FAD</name>
        <dbReference type="ChEBI" id="CHEBI:57692"/>
    </ligand>
</feature>
<dbReference type="Gene3D" id="3.50.50.60">
    <property type="entry name" value="FAD/NAD(P)-binding domain"/>
    <property type="match status" value="2"/>
</dbReference>
<comment type="cofactor">
    <cofactor evidence="6">
        <name>FAD</name>
        <dbReference type="ChEBI" id="CHEBI:57692"/>
    </cofactor>
    <text evidence="6">Binds 1 FAD per subunit.</text>
</comment>
<reference evidence="8 9" key="1">
    <citation type="submission" date="2020-08" db="EMBL/GenBank/DDBJ databases">
        <title>Genomic Encyclopedia of Type Strains, Phase IV (KMG-IV): sequencing the most valuable type-strain genomes for metagenomic binning, comparative biology and taxonomic classification.</title>
        <authorList>
            <person name="Goeker M."/>
        </authorList>
    </citation>
    <scope>NUCLEOTIDE SEQUENCE [LARGE SCALE GENOMIC DNA]</scope>
    <source>
        <strain evidence="8 9">DSM 11805</strain>
    </source>
</reference>
<dbReference type="PRINTS" id="PR00469">
    <property type="entry name" value="PNDRDTASEII"/>
</dbReference>
<accession>A0A841RMU0</accession>
<protein>
    <recommendedName>
        <fullName evidence="6">Ferredoxin--NADP reductase</fullName>
        <shortName evidence="6">FNR</shortName>
        <shortName evidence="6">Fd-NADP(+) reductase</shortName>
        <ecNumber evidence="6">1.18.1.2</ecNumber>
    </recommendedName>
</protein>
<keyword evidence="3 6" id="KW-0274">FAD</keyword>
<comment type="catalytic activity">
    <reaction evidence="6">
        <text>2 reduced [2Fe-2S]-[ferredoxin] + NADP(+) + H(+) = 2 oxidized [2Fe-2S]-[ferredoxin] + NADPH</text>
        <dbReference type="Rhea" id="RHEA:20125"/>
        <dbReference type="Rhea" id="RHEA-COMP:10000"/>
        <dbReference type="Rhea" id="RHEA-COMP:10001"/>
        <dbReference type="ChEBI" id="CHEBI:15378"/>
        <dbReference type="ChEBI" id="CHEBI:33737"/>
        <dbReference type="ChEBI" id="CHEBI:33738"/>
        <dbReference type="ChEBI" id="CHEBI:57783"/>
        <dbReference type="ChEBI" id="CHEBI:58349"/>
        <dbReference type="EC" id="1.18.1.2"/>
    </reaction>
</comment>
<dbReference type="RefSeq" id="WP_184250570.1">
    <property type="nucleotide sequence ID" value="NZ_BAAACU010000014.1"/>
</dbReference>
<dbReference type="GO" id="GO:0050660">
    <property type="term" value="F:flavin adenine dinucleotide binding"/>
    <property type="evidence" value="ECO:0007669"/>
    <property type="project" value="UniProtKB-UniRule"/>
</dbReference>
<evidence type="ECO:0000256" key="5">
    <source>
        <dbReference type="ARBA" id="ARBA00023002"/>
    </source>
</evidence>
<gene>
    <name evidence="8" type="ORF">GGQ92_002952</name>
</gene>
<dbReference type="InterPro" id="IPR036188">
    <property type="entry name" value="FAD/NAD-bd_sf"/>
</dbReference>
<sequence>MKKSEIYDVTIIGSGPAGLYSAFYSGLRSMKTKIIEFQPKLGGKIHVYPQKMIWDVGGLPPVSGEKLIEQLVTQGLTFHPTVILNEKVTNIEQNEQKLFVLHTESGKKHYSKTVIIAIGAGILKPKVLGLENASRYESANLHYTVPSLNHFKDKTVIISGGGNAAVDWAVELLPYVKQLYFTYRNNSLKAHEAQVELLESSSAKCFLNASITKLNGDRYQENIESVELTNHLTREITTVSIDDVIVSHGYEQDSELLNQCTLDIKRVQDYYIDGTAKSQSSIEGIYAAGDILMYDGKVGLIAGTFQDAINAVNRAKQFIQPDASDYAMVSSHNDLFKEKNKALIEQ</sequence>
<dbReference type="Proteomes" id="UP000572212">
    <property type="component" value="Unassembled WGS sequence"/>
</dbReference>
<dbReference type="PRINTS" id="PR00368">
    <property type="entry name" value="FADPNR"/>
</dbReference>
<dbReference type="EMBL" id="JACHON010000023">
    <property type="protein sequence ID" value="MBB6514131.1"/>
    <property type="molecule type" value="Genomic_DNA"/>
</dbReference>
<evidence type="ECO:0000313" key="9">
    <source>
        <dbReference type="Proteomes" id="UP000572212"/>
    </source>
</evidence>
<feature type="domain" description="FAD/NAD(P)-binding" evidence="7">
    <location>
        <begin position="7"/>
        <end position="313"/>
    </location>
</feature>
<feature type="binding site" evidence="6">
    <location>
        <position position="44"/>
    </location>
    <ligand>
        <name>FAD</name>
        <dbReference type="ChEBI" id="CHEBI:57692"/>
    </ligand>
</feature>
<dbReference type="InterPro" id="IPR050097">
    <property type="entry name" value="Ferredoxin-NADP_redctase_2"/>
</dbReference>
<keyword evidence="4 6" id="KW-0521">NADP</keyword>
<dbReference type="EC" id="1.18.1.2" evidence="6"/>
<dbReference type="HAMAP" id="MF_01685">
    <property type="entry name" value="FENR2"/>
    <property type="match status" value="1"/>
</dbReference>
<dbReference type="InterPro" id="IPR022890">
    <property type="entry name" value="Fd--NADP_Rdtase_type_2"/>
</dbReference>
<dbReference type="PANTHER" id="PTHR48105">
    <property type="entry name" value="THIOREDOXIN REDUCTASE 1-RELATED-RELATED"/>
    <property type="match status" value="1"/>
</dbReference>
<dbReference type="InterPro" id="IPR023753">
    <property type="entry name" value="FAD/NAD-binding_dom"/>
</dbReference>
<dbReference type="GO" id="GO:0050661">
    <property type="term" value="F:NADP binding"/>
    <property type="evidence" value="ECO:0007669"/>
    <property type="project" value="UniProtKB-UniRule"/>
</dbReference>
<evidence type="ECO:0000313" key="8">
    <source>
        <dbReference type="EMBL" id="MBB6514131.1"/>
    </source>
</evidence>
<feature type="binding site" evidence="6">
    <location>
        <position position="123"/>
    </location>
    <ligand>
        <name>FAD</name>
        <dbReference type="ChEBI" id="CHEBI:57692"/>
    </ligand>
</feature>
<dbReference type="AlphaFoldDB" id="A0A841RMU0"/>
<comment type="similarity">
    <text evidence="6">Belongs to the ferredoxin--NADP reductase type 2 family.</text>
</comment>
<comment type="caution">
    <text evidence="6">Lacks conserved residue(s) required for the propagation of feature annotation.</text>
</comment>
<proteinExistence type="inferred from homology"/>
<comment type="caution">
    <text evidence="8">The sequence shown here is derived from an EMBL/GenBank/DDBJ whole genome shotgun (WGS) entry which is preliminary data.</text>
</comment>
<feature type="binding site" evidence="6">
    <location>
        <position position="36"/>
    </location>
    <ligand>
        <name>FAD</name>
        <dbReference type="ChEBI" id="CHEBI:57692"/>
    </ligand>
</feature>
<feature type="binding site" evidence="6">
    <location>
        <position position="88"/>
    </location>
    <ligand>
        <name>FAD</name>
        <dbReference type="ChEBI" id="CHEBI:57692"/>
    </ligand>
</feature>
<evidence type="ECO:0000256" key="6">
    <source>
        <dbReference type="HAMAP-Rule" id="MF_01685"/>
    </source>
</evidence>
<comment type="subunit">
    <text evidence="1 6">Homodimer.</text>
</comment>
<dbReference type="GO" id="GO:0004324">
    <property type="term" value="F:ferredoxin-NADP+ reductase activity"/>
    <property type="evidence" value="ECO:0007669"/>
    <property type="project" value="UniProtKB-UniRule"/>
</dbReference>
<evidence type="ECO:0000256" key="3">
    <source>
        <dbReference type="ARBA" id="ARBA00022827"/>
    </source>
</evidence>
<keyword evidence="9" id="KW-1185">Reference proteome</keyword>
<evidence type="ECO:0000256" key="2">
    <source>
        <dbReference type="ARBA" id="ARBA00022630"/>
    </source>
</evidence>
<evidence type="ECO:0000259" key="7">
    <source>
        <dbReference type="Pfam" id="PF07992"/>
    </source>
</evidence>
<keyword evidence="2 6" id="KW-0285">Flavoprotein</keyword>
<evidence type="ECO:0000256" key="4">
    <source>
        <dbReference type="ARBA" id="ARBA00022857"/>
    </source>
</evidence>
<organism evidence="8 9">
    <name type="scientific">Gracilibacillus halotolerans</name>
    <dbReference type="NCBI Taxonomy" id="74386"/>
    <lineage>
        <taxon>Bacteria</taxon>
        <taxon>Bacillati</taxon>
        <taxon>Bacillota</taxon>
        <taxon>Bacilli</taxon>
        <taxon>Bacillales</taxon>
        <taxon>Bacillaceae</taxon>
        <taxon>Gracilibacillus</taxon>
    </lineage>
</organism>
<feature type="binding site" evidence="6">
    <location>
        <position position="331"/>
    </location>
    <ligand>
        <name>FAD</name>
        <dbReference type="ChEBI" id="CHEBI:57692"/>
    </ligand>
</feature>
<name>A0A841RMU0_9BACI</name>
<evidence type="ECO:0000256" key="1">
    <source>
        <dbReference type="ARBA" id="ARBA00011738"/>
    </source>
</evidence>